<dbReference type="EMBL" id="AWWV01010360">
    <property type="protein sequence ID" value="OMO79731.1"/>
    <property type="molecule type" value="Genomic_DNA"/>
</dbReference>
<keyword evidence="1" id="KW-1133">Transmembrane helix</keyword>
<feature type="non-terminal residue" evidence="2">
    <location>
        <position position="1"/>
    </location>
</feature>
<keyword evidence="3" id="KW-1185">Reference proteome</keyword>
<keyword evidence="1" id="KW-0472">Membrane</keyword>
<reference evidence="2 3" key="1">
    <citation type="submission" date="2013-09" db="EMBL/GenBank/DDBJ databases">
        <title>Corchorus capsularis genome sequencing.</title>
        <authorList>
            <person name="Alam M."/>
            <person name="Haque M.S."/>
            <person name="Islam M.S."/>
            <person name="Emdad E.M."/>
            <person name="Islam M.M."/>
            <person name="Ahmed B."/>
            <person name="Halim A."/>
            <person name="Hossen Q.M.M."/>
            <person name="Hossain M.Z."/>
            <person name="Ahmed R."/>
            <person name="Khan M.M."/>
            <person name="Islam R."/>
            <person name="Rashid M.M."/>
            <person name="Khan S.A."/>
            <person name="Rahman M.S."/>
            <person name="Alam M."/>
        </authorList>
    </citation>
    <scope>NUCLEOTIDE SEQUENCE [LARGE SCALE GENOMIC DNA]</scope>
    <source>
        <strain evidence="3">cv. CVL-1</strain>
        <tissue evidence="2">Whole seedling</tissue>
    </source>
</reference>
<name>A0A1R3IB42_COCAP</name>
<feature type="transmembrane region" description="Helical" evidence="1">
    <location>
        <begin position="15"/>
        <end position="34"/>
    </location>
</feature>
<evidence type="ECO:0000313" key="2">
    <source>
        <dbReference type="EMBL" id="OMO79731.1"/>
    </source>
</evidence>
<comment type="caution">
    <text evidence="2">The sequence shown here is derived from an EMBL/GenBank/DDBJ whole genome shotgun (WGS) entry which is preliminary data.</text>
</comment>
<accession>A0A1R3IB42</accession>
<proteinExistence type="predicted"/>
<evidence type="ECO:0000256" key="1">
    <source>
        <dbReference type="SAM" id="Phobius"/>
    </source>
</evidence>
<dbReference type="Gramene" id="OMO79731">
    <property type="protein sequence ID" value="OMO79731"/>
    <property type="gene ID" value="CCACVL1_13473"/>
</dbReference>
<gene>
    <name evidence="2" type="ORF">CCACVL1_13473</name>
</gene>
<organism evidence="2 3">
    <name type="scientific">Corchorus capsularis</name>
    <name type="common">Jute</name>
    <dbReference type="NCBI Taxonomy" id="210143"/>
    <lineage>
        <taxon>Eukaryota</taxon>
        <taxon>Viridiplantae</taxon>
        <taxon>Streptophyta</taxon>
        <taxon>Embryophyta</taxon>
        <taxon>Tracheophyta</taxon>
        <taxon>Spermatophyta</taxon>
        <taxon>Magnoliopsida</taxon>
        <taxon>eudicotyledons</taxon>
        <taxon>Gunneridae</taxon>
        <taxon>Pentapetalae</taxon>
        <taxon>rosids</taxon>
        <taxon>malvids</taxon>
        <taxon>Malvales</taxon>
        <taxon>Malvaceae</taxon>
        <taxon>Grewioideae</taxon>
        <taxon>Apeibeae</taxon>
        <taxon>Corchorus</taxon>
    </lineage>
</organism>
<dbReference type="Proteomes" id="UP000188268">
    <property type="component" value="Unassembled WGS sequence"/>
</dbReference>
<dbReference type="AlphaFoldDB" id="A0A1R3IB42"/>
<evidence type="ECO:0000313" key="3">
    <source>
        <dbReference type="Proteomes" id="UP000188268"/>
    </source>
</evidence>
<sequence>VCHCLAGTLMEMSHYFVLWGSALVVLLICSWLFCPDSPFLSLLGLFRWIHGFDRQSLTTAMFETIPRMAAPRLHGGVAVFRFGI</sequence>
<protein>
    <submittedName>
        <fullName evidence="2">Uncharacterized protein</fullName>
    </submittedName>
</protein>
<keyword evidence="1" id="KW-0812">Transmembrane</keyword>
<dbReference type="OrthoDB" id="10578996at2759"/>